<dbReference type="Pfam" id="PF05339">
    <property type="entry name" value="DUF739"/>
    <property type="match status" value="1"/>
</dbReference>
<evidence type="ECO:0000313" key="2">
    <source>
        <dbReference type="Proteomes" id="UP001196248"/>
    </source>
</evidence>
<keyword evidence="2" id="KW-1185">Reference proteome</keyword>
<accession>A0ABS6IXB0</accession>
<reference evidence="1 2" key="1">
    <citation type="submission" date="2021-06" db="EMBL/GenBank/DDBJ databases">
        <title>Limosilactobacillus angelus sp. nov., isolated from the human vagina.</title>
        <authorList>
            <person name="Chen Y.-S."/>
        </authorList>
    </citation>
    <scope>NUCLEOTIDE SEQUENCE [LARGE SCALE GENOMIC DNA]</scope>
    <source>
        <strain evidence="1 2">P5L02</strain>
    </source>
</reference>
<gene>
    <name evidence="1" type="ORF">KSL82_07340</name>
</gene>
<dbReference type="Proteomes" id="UP001196248">
    <property type="component" value="Unassembled WGS sequence"/>
</dbReference>
<dbReference type="InterPro" id="IPR008003">
    <property type="entry name" value="DUF739"/>
</dbReference>
<comment type="caution">
    <text evidence="1">The sequence shown here is derived from an EMBL/GenBank/DDBJ whole genome shotgun (WGS) entry which is preliminary data.</text>
</comment>
<organism evidence="1 2">
    <name type="scientific">Limosilactobacillus portuensis</name>
    <dbReference type="NCBI Taxonomy" id="2742601"/>
    <lineage>
        <taxon>Bacteria</taxon>
        <taxon>Bacillati</taxon>
        <taxon>Bacillota</taxon>
        <taxon>Bacilli</taxon>
        <taxon>Lactobacillales</taxon>
        <taxon>Lactobacillaceae</taxon>
        <taxon>Limosilactobacillus</taxon>
    </lineage>
</organism>
<dbReference type="RefSeq" id="WP_191913155.1">
    <property type="nucleotide sequence ID" value="NZ_CP117296.1"/>
</dbReference>
<evidence type="ECO:0000313" key="1">
    <source>
        <dbReference type="EMBL" id="MBU9695702.1"/>
    </source>
</evidence>
<name>A0ABS6IXB0_9LACO</name>
<protein>
    <submittedName>
        <fullName evidence="1">DUF739 family protein</fullName>
    </submittedName>
</protein>
<sequence length="74" mass="8540">MKFDYSKLNGRIVEIFGTQLNFAMAMGLSERSISLKLNNKVSWKNTEIAKATKLLKIKSSEIPKYFFRVLVHES</sequence>
<dbReference type="EMBL" id="JAHPJJ010000017">
    <property type="protein sequence ID" value="MBU9695702.1"/>
    <property type="molecule type" value="Genomic_DNA"/>
</dbReference>
<proteinExistence type="predicted"/>